<dbReference type="GO" id="GO:0016020">
    <property type="term" value="C:membrane"/>
    <property type="evidence" value="ECO:0007669"/>
    <property type="project" value="InterPro"/>
</dbReference>
<keyword evidence="9" id="KW-1133">Transmembrane helix</keyword>
<dbReference type="InterPro" id="IPR036890">
    <property type="entry name" value="HATPase_C_sf"/>
</dbReference>
<evidence type="ECO:0000256" key="6">
    <source>
        <dbReference type="ARBA" id="ARBA00022777"/>
    </source>
</evidence>
<keyword evidence="8" id="KW-0902">Two-component regulatory system</keyword>
<comment type="catalytic activity">
    <reaction evidence="1">
        <text>ATP + protein L-histidine = ADP + protein N-phospho-L-histidine.</text>
        <dbReference type="EC" id="2.7.13.3"/>
    </reaction>
</comment>
<proteinExistence type="predicted"/>
<evidence type="ECO:0000256" key="9">
    <source>
        <dbReference type="SAM" id="Phobius"/>
    </source>
</evidence>
<keyword evidence="9" id="KW-0472">Membrane</keyword>
<dbReference type="Proteomes" id="UP000516117">
    <property type="component" value="Chromosome"/>
</dbReference>
<evidence type="ECO:0000256" key="8">
    <source>
        <dbReference type="ARBA" id="ARBA00023012"/>
    </source>
</evidence>
<dbReference type="AlphaFoldDB" id="A0A7H0H3Y2"/>
<dbReference type="EMBL" id="CP060789">
    <property type="protein sequence ID" value="QNP55248.1"/>
    <property type="molecule type" value="Genomic_DNA"/>
</dbReference>
<dbReference type="Pfam" id="PF23539">
    <property type="entry name" value="DUF7134"/>
    <property type="match status" value="1"/>
</dbReference>
<keyword evidence="4" id="KW-0808">Transferase</keyword>
<dbReference type="RefSeq" id="WP_187720384.1">
    <property type="nucleotide sequence ID" value="NZ_BAABBL010000014.1"/>
</dbReference>
<sequence>MMGMRWSRDGRTLLRDTAAAAALFVCGLLPVAYVRSEDFFAWAATWSLLMCIGLAVRRVAPFWALAVVAAAGIGMVATMTAPVPALLAVPVVAYSVGRYHRSSLLPLVAILTAVGSTLGPLTWTGDLAVGFRFVATTVLGLLCFSLVALSYLFGRLLRERALTEALDREIATERFTAAQRQSAQADALVTGRARAEVAQELHDVLAHSLSVIVVQAEGARALTTKRPEAAVEALTVIADTGRRSIGEVRRIVSLLRGEGEVPDFGPAPTLRQIPELVAGAGDRITLEIEGETPLVPDSLGLAVFRVVQEAITNFLKHAGSTATAEVAVTYLPHEISVRVRDDGIGVLSQSDGLGSGVPGMRERVVAMGGEFKAGPRAGGGYEVKARLPMPSQLGKSWLRGAEE</sequence>
<organism evidence="11 12">
    <name type="scientific">Tessaracoccus defluvii</name>
    <dbReference type="NCBI Taxonomy" id="1285901"/>
    <lineage>
        <taxon>Bacteria</taxon>
        <taxon>Bacillati</taxon>
        <taxon>Actinomycetota</taxon>
        <taxon>Actinomycetes</taxon>
        <taxon>Propionibacteriales</taxon>
        <taxon>Propionibacteriaceae</taxon>
        <taxon>Tessaracoccus</taxon>
    </lineage>
</organism>
<gene>
    <name evidence="11" type="ORF">H9L22_13540</name>
</gene>
<reference evidence="11 12" key="1">
    <citation type="submission" date="2020-08" db="EMBL/GenBank/DDBJ databases">
        <title>Genome sequence of Tessaracoccus defluvii JCM 17540T.</title>
        <authorList>
            <person name="Hyun D.-W."/>
            <person name="Bae J.-W."/>
        </authorList>
    </citation>
    <scope>NUCLEOTIDE SEQUENCE [LARGE SCALE GENOMIC DNA]</scope>
    <source>
        <strain evidence="11 12">JCM 17540</strain>
    </source>
</reference>
<dbReference type="SMART" id="SM00387">
    <property type="entry name" value="HATPase_c"/>
    <property type="match status" value="1"/>
</dbReference>
<dbReference type="Pfam" id="PF02518">
    <property type="entry name" value="HATPase_c"/>
    <property type="match status" value="1"/>
</dbReference>
<evidence type="ECO:0000256" key="4">
    <source>
        <dbReference type="ARBA" id="ARBA00022679"/>
    </source>
</evidence>
<dbReference type="EC" id="2.7.13.3" evidence="2"/>
<keyword evidence="12" id="KW-1185">Reference proteome</keyword>
<evidence type="ECO:0000256" key="1">
    <source>
        <dbReference type="ARBA" id="ARBA00000085"/>
    </source>
</evidence>
<dbReference type="Gene3D" id="1.20.5.1930">
    <property type="match status" value="1"/>
</dbReference>
<evidence type="ECO:0000256" key="7">
    <source>
        <dbReference type="ARBA" id="ARBA00022840"/>
    </source>
</evidence>
<name>A0A7H0H3Y2_9ACTN</name>
<dbReference type="InterPro" id="IPR050482">
    <property type="entry name" value="Sensor_HK_TwoCompSys"/>
</dbReference>
<keyword evidence="3" id="KW-0597">Phosphoprotein</keyword>
<dbReference type="CDD" id="cd16917">
    <property type="entry name" value="HATPase_UhpB-NarQ-NarX-like"/>
    <property type="match status" value="1"/>
</dbReference>
<feature type="transmembrane region" description="Helical" evidence="9">
    <location>
        <begin position="60"/>
        <end position="92"/>
    </location>
</feature>
<evidence type="ECO:0000313" key="12">
    <source>
        <dbReference type="Proteomes" id="UP000516117"/>
    </source>
</evidence>
<dbReference type="InterPro" id="IPR011712">
    <property type="entry name" value="Sig_transdc_His_kin_sub3_dim/P"/>
</dbReference>
<dbReference type="PANTHER" id="PTHR24421">
    <property type="entry name" value="NITRATE/NITRITE SENSOR PROTEIN NARX-RELATED"/>
    <property type="match status" value="1"/>
</dbReference>
<dbReference type="InterPro" id="IPR003594">
    <property type="entry name" value="HATPase_dom"/>
</dbReference>
<dbReference type="Gene3D" id="3.30.565.10">
    <property type="entry name" value="Histidine kinase-like ATPase, C-terminal domain"/>
    <property type="match status" value="1"/>
</dbReference>
<keyword evidence="9" id="KW-0812">Transmembrane</keyword>
<feature type="domain" description="Histidine kinase/HSP90-like ATPase" evidence="10">
    <location>
        <begin position="298"/>
        <end position="391"/>
    </location>
</feature>
<dbReference type="PANTHER" id="PTHR24421:SF10">
    <property type="entry name" value="NITRATE_NITRITE SENSOR PROTEIN NARQ"/>
    <property type="match status" value="1"/>
</dbReference>
<dbReference type="Pfam" id="PF07730">
    <property type="entry name" value="HisKA_3"/>
    <property type="match status" value="1"/>
</dbReference>
<evidence type="ECO:0000256" key="2">
    <source>
        <dbReference type="ARBA" id="ARBA00012438"/>
    </source>
</evidence>
<dbReference type="SUPFAM" id="SSF55874">
    <property type="entry name" value="ATPase domain of HSP90 chaperone/DNA topoisomerase II/histidine kinase"/>
    <property type="match status" value="1"/>
</dbReference>
<evidence type="ECO:0000256" key="5">
    <source>
        <dbReference type="ARBA" id="ARBA00022741"/>
    </source>
</evidence>
<evidence type="ECO:0000313" key="11">
    <source>
        <dbReference type="EMBL" id="QNP55248.1"/>
    </source>
</evidence>
<dbReference type="GO" id="GO:0000155">
    <property type="term" value="F:phosphorelay sensor kinase activity"/>
    <property type="evidence" value="ECO:0007669"/>
    <property type="project" value="InterPro"/>
</dbReference>
<dbReference type="KEGG" id="tdf:H9L22_13540"/>
<dbReference type="GO" id="GO:0046983">
    <property type="term" value="F:protein dimerization activity"/>
    <property type="evidence" value="ECO:0007669"/>
    <property type="project" value="InterPro"/>
</dbReference>
<protein>
    <recommendedName>
        <fullName evidence="2">histidine kinase</fullName>
        <ecNumber evidence="2">2.7.13.3</ecNumber>
    </recommendedName>
</protein>
<keyword evidence="6 11" id="KW-0418">Kinase</keyword>
<evidence type="ECO:0000256" key="3">
    <source>
        <dbReference type="ARBA" id="ARBA00022553"/>
    </source>
</evidence>
<evidence type="ECO:0000259" key="10">
    <source>
        <dbReference type="SMART" id="SM00387"/>
    </source>
</evidence>
<keyword evidence="7" id="KW-0067">ATP-binding</keyword>
<keyword evidence="5" id="KW-0547">Nucleotide-binding</keyword>
<feature type="transmembrane region" description="Helical" evidence="9">
    <location>
        <begin position="104"/>
        <end position="123"/>
    </location>
</feature>
<dbReference type="InterPro" id="IPR055558">
    <property type="entry name" value="DUF7134"/>
</dbReference>
<feature type="transmembrane region" description="Helical" evidence="9">
    <location>
        <begin position="129"/>
        <end position="153"/>
    </location>
</feature>
<accession>A0A7H0H3Y2</accession>
<dbReference type="GO" id="GO:0005524">
    <property type="term" value="F:ATP binding"/>
    <property type="evidence" value="ECO:0007669"/>
    <property type="project" value="UniProtKB-KW"/>
</dbReference>